<evidence type="ECO:0000256" key="10">
    <source>
        <dbReference type="ARBA" id="ARBA00022827"/>
    </source>
</evidence>
<keyword evidence="12 17" id="KW-0521">NADP</keyword>
<dbReference type="FunFam" id="3.40.50.360:FF:000021">
    <property type="entry name" value="Nitric oxide synthase"/>
    <property type="match status" value="1"/>
</dbReference>
<comment type="similarity">
    <text evidence="4 17">Belongs to the NOS family.</text>
</comment>
<keyword evidence="6 17" id="KW-0349">Heme</keyword>
<keyword evidence="5" id="KW-0963">Cytoplasm</keyword>
<evidence type="ECO:0000256" key="13">
    <source>
        <dbReference type="ARBA" id="ARBA00022860"/>
    </source>
</evidence>
<evidence type="ECO:0000256" key="6">
    <source>
        <dbReference type="ARBA" id="ARBA00022617"/>
    </source>
</evidence>
<evidence type="ECO:0000256" key="18">
    <source>
        <dbReference type="PIRSR" id="PIRSR000333-1"/>
    </source>
</evidence>
<dbReference type="FunFam" id="1.20.990.10:FF:000002">
    <property type="entry name" value="Nitric oxide synthase"/>
    <property type="match status" value="1"/>
</dbReference>
<evidence type="ECO:0000256" key="2">
    <source>
        <dbReference type="ARBA" id="ARBA00001970"/>
    </source>
</evidence>
<dbReference type="Gene3D" id="3.40.50.80">
    <property type="entry name" value="Nucleotide-binding domain of ferredoxin-NADP reductase (FNR) module"/>
    <property type="match status" value="1"/>
</dbReference>
<dbReference type="PANTHER" id="PTHR43410">
    <property type="entry name" value="NITRIC OXIDE SYNTHASE OXYGENASE"/>
    <property type="match status" value="1"/>
</dbReference>
<keyword evidence="15 17" id="KW-0408">Iron</keyword>
<dbReference type="OrthoDB" id="1688044at2759"/>
<keyword evidence="7" id="KW-0285">Flavoprotein</keyword>
<accession>A0A8T2JZN1</accession>
<evidence type="ECO:0000256" key="15">
    <source>
        <dbReference type="ARBA" id="ARBA00023004"/>
    </source>
</evidence>
<evidence type="ECO:0000256" key="1">
    <source>
        <dbReference type="ARBA" id="ARBA00001950"/>
    </source>
</evidence>
<keyword evidence="9 17" id="KW-0479">Metal-binding</keyword>
<dbReference type="InterPro" id="IPR017938">
    <property type="entry name" value="Riboflavin_synthase-like_b-brl"/>
</dbReference>
<dbReference type="PROSITE" id="PS60001">
    <property type="entry name" value="NOS"/>
    <property type="match status" value="1"/>
</dbReference>
<dbReference type="PROSITE" id="PS51384">
    <property type="entry name" value="FAD_FR"/>
    <property type="match status" value="1"/>
</dbReference>
<dbReference type="InterPro" id="IPR039261">
    <property type="entry name" value="FNR_nucleotide-bd"/>
</dbReference>
<proteinExistence type="inferred from homology"/>
<feature type="domain" description="FAD-binding FR-type" evidence="20">
    <location>
        <begin position="748"/>
        <end position="989"/>
    </location>
</feature>
<protein>
    <recommendedName>
        <fullName evidence="17">Nitric oxide synthase</fullName>
        <ecNumber evidence="17">1.14.13.39</ecNumber>
    </recommendedName>
</protein>
<dbReference type="GO" id="GO:0010181">
    <property type="term" value="F:FMN binding"/>
    <property type="evidence" value="ECO:0007669"/>
    <property type="project" value="InterPro"/>
</dbReference>
<dbReference type="InterPro" id="IPR044944">
    <property type="entry name" value="NOS_dom_3"/>
</dbReference>
<evidence type="ECO:0000256" key="17">
    <source>
        <dbReference type="PIRNR" id="PIRNR000333"/>
    </source>
</evidence>
<evidence type="ECO:0000256" key="7">
    <source>
        <dbReference type="ARBA" id="ARBA00022630"/>
    </source>
</evidence>
<comment type="cofactor">
    <cofactor evidence="1">
        <name>(6R)-L-erythro-5,6,7,8-tetrahydrobiopterin</name>
        <dbReference type="ChEBI" id="CHEBI:59560"/>
    </cofactor>
</comment>
<name>A0A8T2JZN1_9PIPI</name>
<dbReference type="InterPro" id="IPR001094">
    <property type="entry name" value="Flavdoxin-like"/>
</dbReference>
<dbReference type="Pfam" id="PF00667">
    <property type="entry name" value="FAD_binding_1"/>
    <property type="match status" value="1"/>
</dbReference>
<dbReference type="InterPro" id="IPR044940">
    <property type="entry name" value="NOS_dom_2"/>
</dbReference>
<dbReference type="GO" id="GO:0005516">
    <property type="term" value="F:calmodulin binding"/>
    <property type="evidence" value="ECO:0007669"/>
    <property type="project" value="UniProtKB-KW"/>
</dbReference>
<comment type="catalytic activity">
    <reaction evidence="16">
        <text>2 L-arginine + 3 NADPH + 4 O2 + H(+) = 2 L-citrulline + 2 nitric oxide + 3 NADP(+) + 4 H2O</text>
        <dbReference type="Rhea" id="RHEA:19897"/>
        <dbReference type="ChEBI" id="CHEBI:15377"/>
        <dbReference type="ChEBI" id="CHEBI:15378"/>
        <dbReference type="ChEBI" id="CHEBI:15379"/>
        <dbReference type="ChEBI" id="CHEBI:16480"/>
        <dbReference type="ChEBI" id="CHEBI:32682"/>
        <dbReference type="ChEBI" id="CHEBI:57743"/>
        <dbReference type="ChEBI" id="CHEBI:57783"/>
        <dbReference type="ChEBI" id="CHEBI:58349"/>
        <dbReference type="EC" id="1.14.13.39"/>
    </reaction>
    <physiologicalReaction direction="left-to-right" evidence="16">
        <dbReference type="Rhea" id="RHEA:19898"/>
    </physiologicalReaction>
</comment>
<keyword evidence="10 17" id="KW-0274">FAD</keyword>
<keyword evidence="8 17" id="KW-0288">FMN</keyword>
<evidence type="ECO:0000256" key="9">
    <source>
        <dbReference type="ARBA" id="ARBA00022723"/>
    </source>
</evidence>
<feature type="binding site" description="axial binding residue" evidence="18">
    <location>
        <position position="193"/>
    </location>
    <ligand>
        <name>heme b</name>
        <dbReference type="ChEBI" id="CHEBI:60344"/>
    </ligand>
    <ligandPart>
        <name>Fe</name>
        <dbReference type="ChEBI" id="CHEBI:18248"/>
    </ligandPart>
</feature>
<evidence type="ECO:0000313" key="22">
    <source>
        <dbReference type="Proteomes" id="UP000812440"/>
    </source>
</evidence>
<dbReference type="Pfam" id="PF02898">
    <property type="entry name" value="NO_synthase"/>
    <property type="match status" value="1"/>
</dbReference>
<keyword evidence="14 17" id="KW-0560">Oxidoreductase</keyword>
<dbReference type="GO" id="GO:0004517">
    <property type="term" value="F:nitric-oxide synthase activity"/>
    <property type="evidence" value="ECO:0007669"/>
    <property type="project" value="UniProtKB-EC"/>
</dbReference>
<dbReference type="CDD" id="cd00795">
    <property type="entry name" value="NOS_oxygenase_euk"/>
    <property type="match status" value="1"/>
</dbReference>
<dbReference type="SUPFAM" id="SSF52218">
    <property type="entry name" value="Flavoproteins"/>
    <property type="match status" value="1"/>
</dbReference>
<evidence type="ECO:0000256" key="5">
    <source>
        <dbReference type="ARBA" id="ARBA00022490"/>
    </source>
</evidence>
<dbReference type="InterPro" id="IPR001709">
    <property type="entry name" value="Flavoprot_Pyr_Nucl_cyt_Rdtase"/>
</dbReference>
<evidence type="ECO:0000256" key="3">
    <source>
        <dbReference type="ARBA" id="ARBA00004514"/>
    </source>
</evidence>
<reference evidence="21" key="1">
    <citation type="thesis" date="2020" institute="ProQuest LLC" country="789 East Eisenhower Parkway, Ann Arbor, MI, USA">
        <title>Comparative Genomics and Chromosome Evolution.</title>
        <authorList>
            <person name="Mudd A.B."/>
        </authorList>
    </citation>
    <scope>NUCLEOTIDE SEQUENCE</scope>
    <source>
        <strain evidence="21">Female2</strain>
        <tissue evidence="21">Blood</tissue>
    </source>
</reference>
<gene>
    <name evidence="21" type="ORF">GDO86_003122</name>
</gene>
<evidence type="ECO:0000259" key="19">
    <source>
        <dbReference type="PROSITE" id="PS50902"/>
    </source>
</evidence>
<dbReference type="EMBL" id="JAACNH010000002">
    <property type="protein sequence ID" value="KAG8450725.1"/>
    <property type="molecule type" value="Genomic_DNA"/>
</dbReference>
<keyword evidence="11" id="KW-0862">Zinc</keyword>
<dbReference type="Gene3D" id="3.40.50.360">
    <property type="match status" value="2"/>
</dbReference>
<dbReference type="FunFam" id="3.90.440.10:FF:000005">
    <property type="entry name" value="Nitric oxide synthase, inducible"/>
    <property type="match status" value="1"/>
</dbReference>
<dbReference type="SUPFAM" id="SSF56512">
    <property type="entry name" value="Nitric oxide (NO) synthase oxygenase domain"/>
    <property type="match status" value="1"/>
</dbReference>
<dbReference type="FunFam" id="3.40.50.360:FF:000019">
    <property type="entry name" value="Nitric oxide synthase"/>
    <property type="match status" value="1"/>
</dbReference>
<dbReference type="InterPro" id="IPR050607">
    <property type="entry name" value="NOS"/>
</dbReference>
<evidence type="ECO:0000256" key="4">
    <source>
        <dbReference type="ARBA" id="ARBA00006267"/>
    </source>
</evidence>
<dbReference type="EC" id="1.14.13.39" evidence="17"/>
<keyword evidence="22" id="KW-1185">Reference proteome</keyword>
<evidence type="ECO:0000256" key="11">
    <source>
        <dbReference type="ARBA" id="ARBA00022833"/>
    </source>
</evidence>
<dbReference type="PRINTS" id="PR00369">
    <property type="entry name" value="FLAVODOXIN"/>
</dbReference>
<dbReference type="InterPro" id="IPR023173">
    <property type="entry name" value="NADPH_Cyt_P450_Rdtase_alpha"/>
</dbReference>
<evidence type="ECO:0000256" key="8">
    <source>
        <dbReference type="ARBA" id="ARBA00022643"/>
    </source>
</evidence>
<dbReference type="AlphaFoldDB" id="A0A8T2JZN1"/>
<evidence type="ECO:0000259" key="20">
    <source>
        <dbReference type="PROSITE" id="PS51384"/>
    </source>
</evidence>
<dbReference type="GO" id="GO:0006809">
    <property type="term" value="P:nitric oxide biosynthetic process"/>
    <property type="evidence" value="ECO:0007669"/>
    <property type="project" value="InterPro"/>
</dbReference>
<dbReference type="PRINTS" id="PR00371">
    <property type="entry name" value="FPNCR"/>
</dbReference>
<dbReference type="PANTHER" id="PTHR43410:SF4">
    <property type="entry name" value="NITRIC OXIDE SYNTHASE"/>
    <property type="match status" value="1"/>
</dbReference>
<dbReference type="Gene3D" id="1.20.990.10">
    <property type="entry name" value="NADPH-cytochrome p450 Reductase, Chain A, domain 3"/>
    <property type="match status" value="1"/>
</dbReference>
<comment type="cofactor">
    <cofactor evidence="17">
        <name>FAD</name>
        <dbReference type="ChEBI" id="CHEBI:57692"/>
    </cofactor>
    <text evidence="17">Binds 1 FAD.</text>
</comment>
<dbReference type="Gene3D" id="2.40.30.10">
    <property type="entry name" value="Translation factors"/>
    <property type="match status" value="1"/>
</dbReference>
<evidence type="ECO:0000256" key="16">
    <source>
        <dbReference type="ARBA" id="ARBA00047419"/>
    </source>
</evidence>
<keyword evidence="13 17" id="KW-0112">Calmodulin-binding</keyword>
<dbReference type="Gene3D" id="3.90.340.10">
    <property type="entry name" value="Nitric Oxide Synthase, Chain A, domain 1"/>
    <property type="match status" value="1"/>
</dbReference>
<comment type="caution">
    <text evidence="21">The sequence shown here is derived from an EMBL/GenBank/DDBJ whole genome shotgun (WGS) entry which is preliminary data.</text>
</comment>
<dbReference type="GO" id="GO:0005829">
    <property type="term" value="C:cytosol"/>
    <property type="evidence" value="ECO:0007669"/>
    <property type="project" value="UniProtKB-SubCell"/>
</dbReference>
<dbReference type="GO" id="GO:0020037">
    <property type="term" value="F:heme binding"/>
    <property type="evidence" value="ECO:0007669"/>
    <property type="project" value="InterPro"/>
</dbReference>
<dbReference type="InterPro" id="IPR003097">
    <property type="entry name" value="CysJ-like_FAD-binding"/>
</dbReference>
<feature type="domain" description="Flavodoxin-like" evidence="19">
    <location>
        <begin position="532"/>
        <end position="695"/>
    </location>
</feature>
<dbReference type="GO" id="GO:0050660">
    <property type="term" value="F:flavin adenine dinucleotide binding"/>
    <property type="evidence" value="ECO:0007669"/>
    <property type="project" value="InterPro"/>
</dbReference>
<comment type="subcellular location">
    <subcellularLocation>
        <location evidence="3">Cytoplasm</location>
        <location evidence="3">Cytosol</location>
    </subcellularLocation>
</comment>
<dbReference type="InterPro" id="IPR012144">
    <property type="entry name" value="NOS_euk"/>
</dbReference>
<dbReference type="Gene3D" id="6.10.250.410">
    <property type="match status" value="1"/>
</dbReference>
<dbReference type="Proteomes" id="UP000812440">
    <property type="component" value="Chromosome 2"/>
</dbReference>
<comment type="cofactor">
    <cofactor evidence="17">
        <name>FMN</name>
        <dbReference type="ChEBI" id="CHEBI:58210"/>
    </cofactor>
    <text evidence="17">Binds 1 FMN.</text>
</comment>
<sequence>MLCPWKRLMKIGTVKEKTFQNEMDINNNLSNGIEKIHSKGYQLNGMKAIMAEIKATPEKKIPESIKHSHKKEMCPKYLKLKNYEDGSILQDTLHLQAKKSLSCQSKVCHGSIMNPKAYTRGPRDEPVPQDELLPQAIEFVNQYYSSFKEPQIANHLNRLETVAKEIETTGTYHLTKDELIYATKQAWRNAPRCIGRIQWSNLQVFDARECKTAKEMFELLCRHIKYSANGGNIRSAITVFPQRTDGKHDFRVWNSQLVRYAGFQMPDGSIVGDPASVEFTELCIHLGWKPKYERFEVLPLILQANGRDPEIFEVPSDIIDEVPLEHPRYEWFKELNLKWYTLPAVANMLLEVGGLEFSACPFNGWYMGTEIGVRDFCDVQRYNVLEEVGRRLGLETHRVTSLWKDQAVVELNVAVLYSFQKHNVTIMDHHTAAESFMKHMQNEFRLRGGCPADWVWLVPPMSGSITPVFHQEMLNYILTPFYFYQIDAWKTHVWHDENRKPKKKEFKFSVVAKAVLFASVLLKKTMDSRTKVTILYATETGKSETFAKNLQTLFSYAFNTKVICMDDYDIKQLEKERLLLVVTSTFGNGDCPGNGEAWFLYFHINGLLNTSLEPVTFLCQYVNITIFKALLTHSLYTRYAVFGLGSSMYPQFCAFAHTVDQRLAQLGALQISPTGEGDELSGQEESFLNWAVHTFKAAGELFKIRDRQNIILPKRYTTTETWSAENYRIVEENQLYDHIKALSKMHSRNILPMKLKFKENLQNPKSSRATMLVKLSCENSQEVQYLPGEHVGVFPGNQTELVMGIISQLKDAPPSNQHFRLETRSEQDTYWTISEKIPPCSLSQALTSFIDITTPPSQLLLKKLSLLATDVTEKSHLEELSTKADKYNQWKNHNFPTFLEVLEEFPSLQVPTAFVLTQLPPLKPRYYSISSSNDMTPGEIHLTVAVVNYRTKGGQGALHHGVCSTWLDSIDINDTVPCFIRNTNTFHLPEDPLAPCILIGPGTGVSPFRGFWQQRLYDLEKKGKKSGPMILLFGCQQSGIDEIYSDETKLMKSRGILKNVYTAYSRQPGQAKMYVQDILINNLESEVCHILLEQKGHLYVCGNFDMAKDVVKTLKGMISKKMKLNEEQAENYFSKLKDELRYHEDIFGPAHRPQHSANGYQSPLSHNIPVYTAHPFTSTSKK</sequence>
<evidence type="ECO:0000256" key="12">
    <source>
        <dbReference type="ARBA" id="ARBA00022857"/>
    </source>
</evidence>
<dbReference type="FunFam" id="3.40.50.80:FF:000003">
    <property type="entry name" value="Nitric oxide synthase"/>
    <property type="match status" value="1"/>
</dbReference>
<dbReference type="InterPro" id="IPR029039">
    <property type="entry name" value="Flavoprotein-like_sf"/>
</dbReference>
<dbReference type="GO" id="GO:0046872">
    <property type="term" value="F:metal ion binding"/>
    <property type="evidence" value="ECO:0007669"/>
    <property type="project" value="UniProtKB-KW"/>
</dbReference>
<comment type="function">
    <text evidence="17">Produces nitric oxide (NO) which is a messenger molecule with diverse functions.</text>
</comment>
<dbReference type="SUPFAM" id="SSF63380">
    <property type="entry name" value="Riboflavin synthase domain-like"/>
    <property type="match status" value="1"/>
</dbReference>
<dbReference type="PROSITE" id="PS50902">
    <property type="entry name" value="FLAVODOXIN_LIKE"/>
    <property type="match status" value="1"/>
</dbReference>
<evidence type="ECO:0000256" key="14">
    <source>
        <dbReference type="ARBA" id="ARBA00023002"/>
    </source>
</evidence>
<dbReference type="Pfam" id="PF00258">
    <property type="entry name" value="Flavodoxin_1"/>
    <property type="match status" value="1"/>
</dbReference>
<dbReference type="Gene3D" id="3.90.440.10">
    <property type="entry name" value="Nitric Oxide Synthase,Heme Domain,Chain A domain 2"/>
    <property type="match status" value="1"/>
</dbReference>
<dbReference type="InterPro" id="IPR001433">
    <property type="entry name" value="OxRdtase_FAD/NAD-bd"/>
</dbReference>
<dbReference type="SUPFAM" id="SSF52343">
    <property type="entry name" value="Ferredoxin reductase-like, C-terminal NADP-linked domain"/>
    <property type="match status" value="1"/>
</dbReference>
<dbReference type="InterPro" id="IPR044943">
    <property type="entry name" value="NOS_dom_1"/>
</dbReference>
<comment type="cofactor">
    <cofactor evidence="2 17">
        <name>heme b</name>
        <dbReference type="ChEBI" id="CHEBI:60344"/>
    </cofactor>
</comment>
<dbReference type="GO" id="GO:0050661">
    <property type="term" value="F:NADP binding"/>
    <property type="evidence" value="ECO:0007669"/>
    <property type="project" value="InterPro"/>
</dbReference>
<dbReference type="InterPro" id="IPR004030">
    <property type="entry name" value="NOS_N"/>
</dbReference>
<dbReference type="InterPro" id="IPR036119">
    <property type="entry name" value="NOS_N_sf"/>
</dbReference>
<evidence type="ECO:0000313" key="21">
    <source>
        <dbReference type="EMBL" id="KAG8450725.1"/>
    </source>
</evidence>
<dbReference type="Gene3D" id="3.90.1230.10">
    <property type="entry name" value="Nitric Oxide Synthase, Chain A, domain 3"/>
    <property type="match status" value="1"/>
</dbReference>
<dbReference type="InterPro" id="IPR008254">
    <property type="entry name" value="Flavodoxin/NO_synth"/>
</dbReference>
<organism evidence="21 22">
    <name type="scientific">Hymenochirus boettgeri</name>
    <name type="common">Congo dwarf clawed frog</name>
    <dbReference type="NCBI Taxonomy" id="247094"/>
    <lineage>
        <taxon>Eukaryota</taxon>
        <taxon>Metazoa</taxon>
        <taxon>Chordata</taxon>
        <taxon>Craniata</taxon>
        <taxon>Vertebrata</taxon>
        <taxon>Euteleostomi</taxon>
        <taxon>Amphibia</taxon>
        <taxon>Batrachia</taxon>
        <taxon>Anura</taxon>
        <taxon>Pipoidea</taxon>
        <taxon>Pipidae</taxon>
        <taxon>Pipinae</taxon>
        <taxon>Hymenochirus</taxon>
    </lineage>
</organism>
<dbReference type="Pfam" id="PF00175">
    <property type="entry name" value="NAD_binding_1"/>
    <property type="match status" value="1"/>
</dbReference>
<dbReference type="InterPro" id="IPR017927">
    <property type="entry name" value="FAD-bd_FR_type"/>
</dbReference>
<dbReference type="PIRSF" id="PIRSF000333">
    <property type="entry name" value="NOS"/>
    <property type="match status" value="1"/>
</dbReference>